<sequence>MRYRLAVVAPSATEVIRHAGGWLFDRTTAGWEVTVLVADHANVRPLRILGATVLDLEQSLTTPVHDTWPTAVAVAAQTYRSDDRVRAGVLDCLDRGLTEVALWGVDLPAELEHRVDHAQHRMSLAARAFKSCALTAAGLPAEAVGASEAFRTGELRPPAYRCEVDLVPAR</sequence>
<name>A0A7X6KZ72_9NOCA</name>
<evidence type="ECO:0000313" key="1">
    <source>
        <dbReference type="EMBL" id="NKY24900.1"/>
    </source>
</evidence>
<gene>
    <name evidence="1" type="ORF">HGB38_01400</name>
</gene>
<keyword evidence="2" id="KW-1185">Reference proteome</keyword>
<proteinExistence type="predicted"/>
<evidence type="ECO:0000313" key="2">
    <source>
        <dbReference type="Proteomes" id="UP000540698"/>
    </source>
</evidence>
<protein>
    <submittedName>
        <fullName evidence="1">Uncharacterized protein</fullName>
    </submittedName>
</protein>
<organism evidence="1 2">
    <name type="scientific">Nocardia gamkensis</name>
    <dbReference type="NCBI Taxonomy" id="352869"/>
    <lineage>
        <taxon>Bacteria</taxon>
        <taxon>Bacillati</taxon>
        <taxon>Actinomycetota</taxon>
        <taxon>Actinomycetes</taxon>
        <taxon>Mycobacteriales</taxon>
        <taxon>Nocardiaceae</taxon>
        <taxon>Nocardia</taxon>
    </lineage>
</organism>
<comment type="caution">
    <text evidence="1">The sequence shown here is derived from an EMBL/GenBank/DDBJ whole genome shotgun (WGS) entry which is preliminary data.</text>
</comment>
<dbReference type="AlphaFoldDB" id="A0A7X6KZ72"/>
<accession>A0A7X6KZ72</accession>
<dbReference type="EMBL" id="JAAXOS010000001">
    <property type="protein sequence ID" value="NKY24900.1"/>
    <property type="molecule type" value="Genomic_DNA"/>
</dbReference>
<reference evidence="1 2" key="1">
    <citation type="submission" date="2020-04" db="EMBL/GenBank/DDBJ databases">
        <title>MicrobeNet Type strains.</title>
        <authorList>
            <person name="Nicholson A.C."/>
        </authorList>
    </citation>
    <scope>NUCLEOTIDE SEQUENCE [LARGE SCALE GENOMIC DNA]</scope>
    <source>
        <strain evidence="1 2">DSM 44956</strain>
    </source>
</reference>
<dbReference type="Proteomes" id="UP000540698">
    <property type="component" value="Unassembled WGS sequence"/>
</dbReference>